<organism evidence="1 2">
    <name type="scientific">Albula glossodonta</name>
    <name type="common">roundjaw bonefish</name>
    <dbReference type="NCBI Taxonomy" id="121402"/>
    <lineage>
        <taxon>Eukaryota</taxon>
        <taxon>Metazoa</taxon>
        <taxon>Chordata</taxon>
        <taxon>Craniata</taxon>
        <taxon>Vertebrata</taxon>
        <taxon>Euteleostomi</taxon>
        <taxon>Actinopterygii</taxon>
        <taxon>Neopterygii</taxon>
        <taxon>Teleostei</taxon>
        <taxon>Albuliformes</taxon>
        <taxon>Albulidae</taxon>
        <taxon>Albula</taxon>
    </lineage>
</organism>
<sequence>MASQEVQVYLVAKEREAHQAKLELAHQALQAPLGPAGLPAAQVLQESGAHLAHLATATHPSV</sequence>
<evidence type="ECO:0000313" key="2">
    <source>
        <dbReference type="Proteomes" id="UP000824540"/>
    </source>
</evidence>
<gene>
    <name evidence="1" type="ORF">JZ751_004961</name>
</gene>
<dbReference type="Proteomes" id="UP000824540">
    <property type="component" value="Unassembled WGS sequence"/>
</dbReference>
<reference evidence="1" key="1">
    <citation type="thesis" date="2021" institute="BYU ScholarsArchive" country="Provo, UT, USA">
        <title>Applications of and Algorithms for Genome Assembly and Genomic Analyses with an Emphasis on Marine Teleosts.</title>
        <authorList>
            <person name="Pickett B.D."/>
        </authorList>
    </citation>
    <scope>NUCLEOTIDE SEQUENCE</scope>
    <source>
        <strain evidence="1">HI-2016</strain>
    </source>
</reference>
<protein>
    <submittedName>
        <fullName evidence="1">Uncharacterized protein</fullName>
    </submittedName>
</protein>
<dbReference type="AlphaFoldDB" id="A0A8T2P4F3"/>
<name>A0A8T2P4F3_9TELE</name>
<dbReference type="EMBL" id="JAFBMS010000013">
    <property type="protein sequence ID" value="KAG9347394.1"/>
    <property type="molecule type" value="Genomic_DNA"/>
</dbReference>
<comment type="caution">
    <text evidence="1">The sequence shown here is derived from an EMBL/GenBank/DDBJ whole genome shotgun (WGS) entry which is preliminary data.</text>
</comment>
<accession>A0A8T2P4F3</accession>
<proteinExistence type="predicted"/>
<evidence type="ECO:0000313" key="1">
    <source>
        <dbReference type="EMBL" id="KAG9347394.1"/>
    </source>
</evidence>
<keyword evidence="2" id="KW-1185">Reference proteome</keyword>